<protein>
    <recommendedName>
        <fullName evidence="11">Intimal thickness related receptor IRP domain-containing protein</fullName>
    </recommendedName>
</protein>
<evidence type="ECO:0000256" key="1">
    <source>
        <dbReference type="ARBA" id="ARBA00004141"/>
    </source>
</evidence>
<dbReference type="GO" id="GO:0016020">
    <property type="term" value="C:membrane"/>
    <property type="evidence" value="ECO:0007669"/>
    <property type="project" value="UniProtKB-SubCell"/>
</dbReference>
<name>A0AAV2R753_MEGNR</name>
<evidence type="ECO:0000256" key="5">
    <source>
        <dbReference type="ARBA" id="ARBA00023180"/>
    </source>
</evidence>
<feature type="domain" description="GPR180/TMEM145 transmembrane" evidence="7">
    <location>
        <begin position="255"/>
        <end position="472"/>
    </location>
</feature>
<feature type="transmembrane region" description="Helical" evidence="6">
    <location>
        <begin position="384"/>
        <end position="410"/>
    </location>
</feature>
<feature type="domain" description="GPR180-like N-terminal" evidence="8">
    <location>
        <begin position="92"/>
        <end position="223"/>
    </location>
</feature>
<keyword evidence="4 6" id="KW-0472">Membrane</keyword>
<comment type="subcellular location">
    <subcellularLocation>
        <location evidence="1">Membrane</location>
        <topology evidence="1">Multi-pass membrane protein</topology>
    </subcellularLocation>
</comment>
<organism evidence="9 10">
    <name type="scientific">Meganyctiphanes norvegica</name>
    <name type="common">Northern krill</name>
    <name type="synonym">Thysanopoda norvegica</name>
    <dbReference type="NCBI Taxonomy" id="48144"/>
    <lineage>
        <taxon>Eukaryota</taxon>
        <taxon>Metazoa</taxon>
        <taxon>Ecdysozoa</taxon>
        <taxon>Arthropoda</taxon>
        <taxon>Crustacea</taxon>
        <taxon>Multicrustacea</taxon>
        <taxon>Malacostraca</taxon>
        <taxon>Eumalacostraca</taxon>
        <taxon>Eucarida</taxon>
        <taxon>Euphausiacea</taxon>
        <taxon>Euphausiidae</taxon>
        <taxon>Meganyctiphanes</taxon>
    </lineage>
</organism>
<comment type="caution">
    <text evidence="9">The sequence shown here is derived from an EMBL/GenBank/DDBJ whole genome shotgun (WGS) entry which is preliminary data.</text>
</comment>
<proteinExistence type="predicted"/>
<feature type="transmembrane region" description="Helical" evidence="6">
    <location>
        <begin position="244"/>
        <end position="268"/>
    </location>
</feature>
<dbReference type="AlphaFoldDB" id="A0AAV2R753"/>
<dbReference type="EMBL" id="CAXKWB010015852">
    <property type="protein sequence ID" value="CAL4114637.1"/>
    <property type="molecule type" value="Genomic_DNA"/>
</dbReference>
<evidence type="ECO:0000256" key="4">
    <source>
        <dbReference type="ARBA" id="ARBA00023136"/>
    </source>
</evidence>
<dbReference type="InterPro" id="IPR053880">
    <property type="entry name" value="GPR180-like_N"/>
</dbReference>
<dbReference type="InterPro" id="IPR047831">
    <property type="entry name" value="GPR180/TMEM145"/>
</dbReference>
<evidence type="ECO:0008006" key="11">
    <source>
        <dbReference type="Google" id="ProtNLM"/>
    </source>
</evidence>
<dbReference type="GO" id="GO:0019236">
    <property type="term" value="P:response to pheromone"/>
    <property type="evidence" value="ECO:0007669"/>
    <property type="project" value="InterPro"/>
</dbReference>
<evidence type="ECO:0000313" key="10">
    <source>
        <dbReference type="Proteomes" id="UP001497623"/>
    </source>
</evidence>
<feature type="transmembrane region" description="Helical" evidence="6">
    <location>
        <begin position="320"/>
        <end position="340"/>
    </location>
</feature>
<reference evidence="9 10" key="1">
    <citation type="submission" date="2024-05" db="EMBL/GenBank/DDBJ databases">
        <authorList>
            <person name="Wallberg A."/>
        </authorList>
    </citation>
    <scope>NUCLEOTIDE SEQUENCE [LARGE SCALE GENOMIC DNA]</scope>
</reference>
<dbReference type="Pfam" id="PF10192">
    <property type="entry name" value="GPR180-TMEM145_TM"/>
    <property type="match status" value="1"/>
</dbReference>
<keyword evidence="10" id="KW-1185">Reference proteome</keyword>
<dbReference type="Pfam" id="PF21892">
    <property type="entry name" value="TMEM145_N"/>
    <property type="match status" value="1"/>
</dbReference>
<evidence type="ECO:0000256" key="2">
    <source>
        <dbReference type="ARBA" id="ARBA00022692"/>
    </source>
</evidence>
<dbReference type="InterPro" id="IPR019336">
    <property type="entry name" value="GPR180/TMEM145_TM"/>
</dbReference>
<gene>
    <name evidence="9" type="ORF">MNOR_LOCUS20478</name>
</gene>
<evidence type="ECO:0000259" key="7">
    <source>
        <dbReference type="Pfam" id="PF10192"/>
    </source>
</evidence>
<accession>A0AAV2R753</accession>
<dbReference type="PANTHER" id="PTHR23252:SF24">
    <property type="entry name" value="TRANSMEMBRANE PROTEIN 145"/>
    <property type="match status" value="1"/>
</dbReference>
<dbReference type="GO" id="GO:0007186">
    <property type="term" value="P:G protein-coupled receptor signaling pathway"/>
    <property type="evidence" value="ECO:0007669"/>
    <property type="project" value="InterPro"/>
</dbReference>
<keyword evidence="3 6" id="KW-1133">Transmembrane helix</keyword>
<evidence type="ECO:0000259" key="8">
    <source>
        <dbReference type="Pfam" id="PF21892"/>
    </source>
</evidence>
<feature type="transmembrane region" description="Helical" evidence="6">
    <location>
        <begin position="352"/>
        <end position="372"/>
    </location>
</feature>
<dbReference type="PANTHER" id="PTHR23252">
    <property type="entry name" value="INTIMAL THICKNESS RECEPTOR-RELATED"/>
    <property type="match status" value="1"/>
</dbReference>
<sequence>MLQGSLCFSDLLPYQNSNGRNRPEEAIYIPVKTINLKRAQNQAEIWKLQNRQKGGQRELHGKYLKNGDVGGSKWFSLCVLLFLLPVSQAKHIEGEIKTAERWAFLARFCFMSEVGTFHFDVEYPLDYAVEKLLLYYDEDSQWPAIYPSDKTCEQRESVLKRENHQFLNLTQNSMQFECEVIRPPDEEGMYHCKGSRSFRSARERWWFIAVSNCDSTKGLQLKYTLKMTNGEDFWYRHFSADEFYILRTNLCALVIQLGLLFLSLLAAVELKNRQLFHTTYRLFMGSLVTQIIGLFFLNMHYFRYGDNGIGYENSKLLGRIHIACSTVIMTLMLLLMGKGFNITRGRLRQMSAVRLTAFMCIFSITYATLFIIEQNMFDPGEVLYIYESIAGYGLICLRCIGWLMFLYACFFTLKHYPEKASFYYPFFVFYTLWFLSGPVVIIISNHVIDKWVREKVVNGVEHSITILGHSFFLFLTRPSAANKNFPYHVRTTQITAMETTTSGVLGNNALDAFSAHTYAPDINPAALVPKNYHTTPDIFLVSGAVEMRPLNSGRPIVKEDCSFPHHPPGAPPP</sequence>
<evidence type="ECO:0000313" key="9">
    <source>
        <dbReference type="EMBL" id="CAL4114637.1"/>
    </source>
</evidence>
<dbReference type="Proteomes" id="UP001497623">
    <property type="component" value="Unassembled WGS sequence"/>
</dbReference>
<evidence type="ECO:0000256" key="3">
    <source>
        <dbReference type="ARBA" id="ARBA00022989"/>
    </source>
</evidence>
<feature type="non-terminal residue" evidence="9">
    <location>
        <position position="573"/>
    </location>
</feature>
<feature type="transmembrane region" description="Helical" evidence="6">
    <location>
        <begin position="422"/>
        <end position="444"/>
    </location>
</feature>
<evidence type="ECO:0000256" key="6">
    <source>
        <dbReference type="SAM" id="Phobius"/>
    </source>
</evidence>
<keyword evidence="5" id="KW-0325">Glycoprotein</keyword>
<keyword evidence="2 6" id="KW-0812">Transmembrane</keyword>
<feature type="transmembrane region" description="Helical" evidence="6">
    <location>
        <begin position="280"/>
        <end position="300"/>
    </location>
</feature>